<comment type="caution">
    <text evidence="6">The sequence shown here is derived from an EMBL/GenBank/DDBJ whole genome shotgun (WGS) entry which is preliminary data.</text>
</comment>
<evidence type="ECO:0000256" key="4">
    <source>
        <dbReference type="PROSITE-ProRule" id="PRU01091"/>
    </source>
</evidence>
<accession>A0ABS4CJV4</accession>
<evidence type="ECO:0000256" key="1">
    <source>
        <dbReference type="ARBA" id="ARBA00023015"/>
    </source>
</evidence>
<dbReference type="CDD" id="cd00383">
    <property type="entry name" value="trans_reg_C"/>
    <property type="match status" value="1"/>
</dbReference>
<proteinExistence type="predicted"/>
<sequence length="235" mass="26637">MCVGVINLSVEFEDSYSEALRQNDNPVVLLTSDNFEKGVSECDGVIICEDSAQDTARTCSILLKLKETSDVSVWVLSSNLQKVIKTVYLKLGALDVLLDDYEAEDLALIVSNSLNKIKTNQSCEVEEPAVNDDDSSSTKGLRMIPRNHSVKIDGRKEIPLTRLEYKTMELLYRFQNNTVTYEELFESIWGEGFNNHNYRVANLIFHLRGKLEDDAVNPMLIRTVRSKGYMLDLKD</sequence>
<name>A0ABS4CJV4_9ENTE</name>
<keyword evidence="7" id="KW-1185">Reference proteome</keyword>
<evidence type="ECO:0000259" key="5">
    <source>
        <dbReference type="PROSITE" id="PS51755"/>
    </source>
</evidence>
<feature type="domain" description="OmpR/PhoB-type" evidence="5">
    <location>
        <begin position="133"/>
        <end position="233"/>
    </location>
</feature>
<keyword evidence="3" id="KW-0804">Transcription</keyword>
<dbReference type="Pfam" id="PF00486">
    <property type="entry name" value="Trans_reg_C"/>
    <property type="match status" value="1"/>
</dbReference>
<protein>
    <submittedName>
        <fullName evidence="6">Response regulator transcription factor</fullName>
    </submittedName>
</protein>
<dbReference type="EMBL" id="JAEDXU010000005">
    <property type="protein sequence ID" value="MBP1046738.1"/>
    <property type="molecule type" value="Genomic_DNA"/>
</dbReference>
<dbReference type="SMART" id="SM00862">
    <property type="entry name" value="Trans_reg_C"/>
    <property type="match status" value="1"/>
</dbReference>
<keyword evidence="2 4" id="KW-0238">DNA-binding</keyword>
<dbReference type="InterPro" id="IPR001867">
    <property type="entry name" value="OmpR/PhoB-type_DNA-bd"/>
</dbReference>
<dbReference type="SUPFAM" id="SSF46894">
    <property type="entry name" value="C-terminal effector domain of the bipartite response regulators"/>
    <property type="match status" value="1"/>
</dbReference>
<evidence type="ECO:0000313" key="7">
    <source>
        <dbReference type="Proteomes" id="UP000673375"/>
    </source>
</evidence>
<evidence type="ECO:0000313" key="6">
    <source>
        <dbReference type="EMBL" id="MBP1046738.1"/>
    </source>
</evidence>
<evidence type="ECO:0000256" key="3">
    <source>
        <dbReference type="ARBA" id="ARBA00023163"/>
    </source>
</evidence>
<gene>
    <name evidence="6" type="ORF">I6N96_10720</name>
</gene>
<dbReference type="RefSeq" id="WP_209557541.1">
    <property type="nucleotide sequence ID" value="NZ_JAEDXU010000005.1"/>
</dbReference>
<reference evidence="6 7" key="1">
    <citation type="submission" date="2020-12" db="EMBL/GenBank/DDBJ databases">
        <title>Vagococcus allomyrinae sp. nov. and Enterococcus lavae sp. nov., isolated from the larvae of Allomyrina dichotoma.</title>
        <authorList>
            <person name="Lee S.D."/>
        </authorList>
    </citation>
    <scope>NUCLEOTIDE SEQUENCE [LARGE SCALE GENOMIC DNA]</scope>
    <source>
        <strain evidence="6 7">BWM-S5</strain>
    </source>
</reference>
<dbReference type="Gene3D" id="1.10.10.10">
    <property type="entry name" value="Winged helix-like DNA-binding domain superfamily/Winged helix DNA-binding domain"/>
    <property type="match status" value="1"/>
</dbReference>
<dbReference type="InterPro" id="IPR016032">
    <property type="entry name" value="Sig_transdc_resp-reg_C-effctor"/>
</dbReference>
<organism evidence="6 7">
    <name type="scientific">Enterococcus larvae</name>
    <dbReference type="NCBI Taxonomy" id="2794352"/>
    <lineage>
        <taxon>Bacteria</taxon>
        <taxon>Bacillati</taxon>
        <taxon>Bacillota</taxon>
        <taxon>Bacilli</taxon>
        <taxon>Lactobacillales</taxon>
        <taxon>Enterococcaceae</taxon>
        <taxon>Enterococcus</taxon>
    </lineage>
</organism>
<feature type="DNA-binding region" description="OmpR/PhoB-type" evidence="4">
    <location>
        <begin position="133"/>
        <end position="233"/>
    </location>
</feature>
<dbReference type="InterPro" id="IPR036388">
    <property type="entry name" value="WH-like_DNA-bd_sf"/>
</dbReference>
<dbReference type="Proteomes" id="UP000673375">
    <property type="component" value="Unassembled WGS sequence"/>
</dbReference>
<dbReference type="PROSITE" id="PS51755">
    <property type="entry name" value="OMPR_PHOB"/>
    <property type="match status" value="1"/>
</dbReference>
<evidence type="ECO:0000256" key="2">
    <source>
        <dbReference type="ARBA" id="ARBA00023125"/>
    </source>
</evidence>
<keyword evidence="1" id="KW-0805">Transcription regulation</keyword>